<dbReference type="STRING" id="30732.ENSOMEP00000000280"/>
<dbReference type="Ensembl" id="ENSOMET00000016106.1">
    <property type="protein sequence ID" value="ENSOMEP00000000280.1"/>
    <property type="gene ID" value="ENSOMEG00000001172.1"/>
</dbReference>
<protein>
    <recommendedName>
        <fullName evidence="2">TIL domain-containing protein</fullName>
    </recommendedName>
</protein>
<feature type="transmembrane region" description="Helical" evidence="1">
    <location>
        <begin position="6"/>
        <end position="27"/>
    </location>
</feature>
<name>A0A3B3B3Y9_ORYME</name>
<evidence type="ECO:0000313" key="3">
    <source>
        <dbReference type="Ensembl" id="ENSOMEP00000000280.1"/>
    </source>
</evidence>
<evidence type="ECO:0000256" key="1">
    <source>
        <dbReference type="SAM" id="Phobius"/>
    </source>
</evidence>
<dbReference type="SUPFAM" id="SSF57567">
    <property type="entry name" value="Serine protease inhibitors"/>
    <property type="match status" value="1"/>
</dbReference>
<keyword evidence="1" id="KW-0812">Transmembrane</keyword>
<dbReference type="InterPro" id="IPR002919">
    <property type="entry name" value="TIL_dom"/>
</dbReference>
<dbReference type="PaxDb" id="30732-ENSOMEP00000000280"/>
<dbReference type="CDD" id="cd19941">
    <property type="entry name" value="TIL"/>
    <property type="match status" value="1"/>
</dbReference>
<evidence type="ECO:0000259" key="2">
    <source>
        <dbReference type="Pfam" id="PF01826"/>
    </source>
</evidence>
<dbReference type="Proteomes" id="UP000261560">
    <property type="component" value="Unplaced"/>
</dbReference>
<dbReference type="Pfam" id="PF01826">
    <property type="entry name" value="TIL"/>
    <property type="match status" value="1"/>
</dbReference>
<dbReference type="AlphaFoldDB" id="A0A3B3B3Y9"/>
<dbReference type="GeneTree" id="ENSGT00940000179315"/>
<feature type="domain" description="TIL" evidence="2">
    <location>
        <begin position="32"/>
        <end position="74"/>
    </location>
</feature>
<keyword evidence="1" id="KW-0472">Membrane</keyword>
<dbReference type="InterPro" id="IPR036084">
    <property type="entry name" value="Ser_inhib-like_sf"/>
</dbReference>
<keyword evidence="1" id="KW-1133">Transmembrane helix</keyword>
<dbReference type="Gene3D" id="2.10.25.10">
    <property type="entry name" value="Laminin"/>
    <property type="match status" value="1"/>
</dbReference>
<reference evidence="3" key="1">
    <citation type="submission" date="2025-08" db="UniProtKB">
        <authorList>
            <consortium name="Ensembl"/>
        </authorList>
    </citation>
    <scope>IDENTIFICATION</scope>
</reference>
<reference evidence="3" key="2">
    <citation type="submission" date="2025-09" db="UniProtKB">
        <authorList>
            <consortium name="Ensembl"/>
        </authorList>
    </citation>
    <scope>IDENTIFICATION</scope>
</reference>
<organism evidence="3 4">
    <name type="scientific">Oryzias melastigma</name>
    <name type="common">Marine medaka</name>
    <dbReference type="NCBI Taxonomy" id="30732"/>
    <lineage>
        <taxon>Eukaryota</taxon>
        <taxon>Metazoa</taxon>
        <taxon>Chordata</taxon>
        <taxon>Craniata</taxon>
        <taxon>Vertebrata</taxon>
        <taxon>Euteleostomi</taxon>
        <taxon>Actinopterygii</taxon>
        <taxon>Neopterygii</taxon>
        <taxon>Teleostei</taxon>
        <taxon>Neoteleostei</taxon>
        <taxon>Acanthomorphata</taxon>
        <taxon>Ovalentaria</taxon>
        <taxon>Atherinomorphae</taxon>
        <taxon>Beloniformes</taxon>
        <taxon>Adrianichthyidae</taxon>
        <taxon>Oryziinae</taxon>
        <taxon>Oryzias</taxon>
    </lineage>
</organism>
<keyword evidence="4" id="KW-1185">Reference proteome</keyword>
<sequence>DDWTPVVVVCLLLFALMFACLFLLFVLRSAGCPSWQVYSDCSGSCPYTCEDLWPNTQCLPGPCTPGCTCPSGQV</sequence>
<accession>A0A3B3B3Y9</accession>
<evidence type="ECO:0000313" key="4">
    <source>
        <dbReference type="Proteomes" id="UP000261560"/>
    </source>
</evidence>
<proteinExistence type="predicted"/>